<dbReference type="EMBL" id="MN739541">
    <property type="protein sequence ID" value="QHT12096.1"/>
    <property type="molecule type" value="Genomic_DNA"/>
</dbReference>
<organism evidence="1">
    <name type="scientific">viral metagenome</name>
    <dbReference type="NCBI Taxonomy" id="1070528"/>
    <lineage>
        <taxon>unclassified sequences</taxon>
        <taxon>metagenomes</taxon>
        <taxon>organismal metagenomes</taxon>
    </lineage>
</organism>
<name>A0A6C0D4Y3_9ZZZZ</name>
<dbReference type="AlphaFoldDB" id="A0A6C0D4Y3"/>
<proteinExistence type="predicted"/>
<accession>A0A6C0D4Y3</accession>
<evidence type="ECO:0000313" key="1">
    <source>
        <dbReference type="EMBL" id="QHT12096.1"/>
    </source>
</evidence>
<reference evidence="1" key="1">
    <citation type="journal article" date="2020" name="Nature">
        <title>Giant virus diversity and host interactions through global metagenomics.</title>
        <authorList>
            <person name="Schulz F."/>
            <person name="Roux S."/>
            <person name="Paez-Espino D."/>
            <person name="Jungbluth S."/>
            <person name="Walsh D.A."/>
            <person name="Denef V.J."/>
            <person name="McMahon K.D."/>
            <person name="Konstantinidis K.T."/>
            <person name="Eloe-Fadrosh E.A."/>
            <person name="Kyrpides N.C."/>
            <person name="Woyke T."/>
        </authorList>
    </citation>
    <scope>NUCLEOTIDE SEQUENCE</scope>
    <source>
        <strain evidence="1">GVMAG-M-3300023174-129</strain>
    </source>
</reference>
<protein>
    <submittedName>
        <fullName evidence="1">Uncharacterized protein</fullName>
    </submittedName>
</protein>
<sequence length="341" mass="39482">MNTTIKKKKLTSNNAKELIKKNKTAKLKNSVKKLSVSKMEDINTLFSKLTLSKPTEDLCIMEDTRTKEKAASNEEKDIAFIVKAIKNKDTAGLNFINAFKEKFGLDIQDVRERKGSRKTHYDFEIQVNGEWKHVEHKGSKGYKPISSDKKVWASGVQFYNGPADKFSLAKKYAKTWYDTYIGSGELKKEWKIEAETPSYDEWYSKDCKVLGDPKTPFGKELKKKVREKRGPKASLLDKREAINSLIEMTKEEEDTFINEVYPLASEVLEDKDYWLVIHGDLTNKFHFAWFPKFKLPKIISLKFKKCLDLEFDFICEDDYVFNGILRWGKGAGFSCLRIDLK</sequence>